<dbReference type="Gene3D" id="1.10.246.130">
    <property type="match status" value="1"/>
</dbReference>
<dbReference type="InterPro" id="IPR043138">
    <property type="entry name" value="GGT_lsub"/>
</dbReference>
<keyword evidence="3" id="KW-1185">Reference proteome</keyword>
<dbReference type="GO" id="GO:0016740">
    <property type="term" value="F:transferase activity"/>
    <property type="evidence" value="ECO:0007669"/>
    <property type="project" value="UniProtKB-KW"/>
</dbReference>
<accession>L9WYF9</accession>
<dbReference type="eggNOG" id="arCOG04053">
    <property type="taxonomic scope" value="Archaea"/>
</dbReference>
<evidence type="ECO:0000256" key="1">
    <source>
        <dbReference type="SAM" id="MobiDB-lite"/>
    </source>
</evidence>
<dbReference type="PATRIC" id="fig|1227499.3.peg.2577"/>
<dbReference type="PANTHER" id="PTHR43881">
    <property type="entry name" value="GAMMA-GLUTAMYLTRANSPEPTIDASE (AFU_ORTHOLOGUE AFUA_4G13580)"/>
    <property type="match status" value="1"/>
</dbReference>
<dbReference type="InterPro" id="IPR029055">
    <property type="entry name" value="Ntn_hydrolases_N"/>
</dbReference>
<evidence type="ECO:0000313" key="2">
    <source>
        <dbReference type="EMBL" id="ELY54495.1"/>
    </source>
</evidence>
<dbReference type="InterPro" id="IPR052896">
    <property type="entry name" value="GGT-like_enzyme"/>
</dbReference>
<dbReference type="RefSeq" id="WP_007259789.1">
    <property type="nucleotide sequence ID" value="NZ_AOHZ01000057.1"/>
</dbReference>
<dbReference type="Gene3D" id="3.60.20.40">
    <property type="match status" value="1"/>
</dbReference>
<dbReference type="EMBL" id="AOHZ01000057">
    <property type="protein sequence ID" value="ELY54495.1"/>
    <property type="molecule type" value="Genomic_DNA"/>
</dbReference>
<name>L9WYF9_9EURY</name>
<dbReference type="Proteomes" id="UP000011602">
    <property type="component" value="Unassembled WGS sequence"/>
</dbReference>
<evidence type="ECO:0000313" key="3">
    <source>
        <dbReference type="Proteomes" id="UP000011602"/>
    </source>
</evidence>
<comment type="caution">
    <text evidence="2">The sequence shown here is derived from an EMBL/GenBank/DDBJ whole genome shotgun (WGS) entry which is preliminary data.</text>
</comment>
<organism evidence="2 3">
    <name type="scientific">Natronolimnohabitans innermongolicus JCM 12255</name>
    <dbReference type="NCBI Taxonomy" id="1227499"/>
    <lineage>
        <taxon>Archaea</taxon>
        <taxon>Methanobacteriati</taxon>
        <taxon>Methanobacteriota</taxon>
        <taxon>Stenosarchaea group</taxon>
        <taxon>Halobacteria</taxon>
        <taxon>Halobacteriales</taxon>
        <taxon>Natrialbaceae</taxon>
        <taxon>Natronolimnohabitans</taxon>
    </lineage>
</organism>
<dbReference type="InterPro" id="IPR043137">
    <property type="entry name" value="GGT_ssub_C"/>
</dbReference>
<proteinExistence type="predicted"/>
<feature type="compositionally biased region" description="Acidic residues" evidence="1">
    <location>
        <begin position="271"/>
        <end position="287"/>
    </location>
</feature>
<protein>
    <submittedName>
        <fullName evidence="2">Gamma-glutamyltransferase</fullName>
    </submittedName>
</protein>
<dbReference type="PANTHER" id="PTHR43881:SF1">
    <property type="entry name" value="GAMMA-GLUTAMYLTRANSPEPTIDASE (AFU_ORTHOLOGUE AFUA_4G13580)"/>
    <property type="match status" value="1"/>
</dbReference>
<gene>
    <name evidence="2" type="ORF">C493_12559</name>
</gene>
<dbReference type="STRING" id="1227499.C493_12559"/>
<dbReference type="SUPFAM" id="SSF56235">
    <property type="entry name" value="N-terminal nucleophile aminohydrolases (Ntn hydrolases)"/>
    <property type="match status" value="1"/>
</dbReference>
<dbReference type="AlphaFoldDB" id="L9WYF9"/>
<dbReference type="PRINTS" id="PR01210">
    <property type="entry name" value="GGTRANSPTASE"/>
</dbReference>
<reference evidence="2 3" key="1">
    <citation type="journal article" date="2014" name="PLoS Genet.">
        <title>Phylogenetically driven sequencing of extremely halophilic archaea reveals strategies for static and dynamic osmo-response.</title>
        <authorList>
            <person name="Becker E.A."/>
            <person name="Seitzer P.M."/>
            <person name="Tritt A."/>
            <person name="Larsen D."/>
            <person name="Krusor M."/>
            <person name="Yao A.I."/>
            <person name="Wu D."/>
            <person name="Madern D."/>
            <person name="Eisen J.A."/>
            <person name="Darling A.E."/>
            <person name="Facciotti M.T."/>
        </authorList>
    </citation>
    <scope>NUCLEOTIDE SEQUENCE [LARGE SCALE GENOMIC DNA]</scope>
    <source>
        <strain evidence="2 3">JCM 12255</strain>
    </source>
</reference>
<sequence>METVDFLAGDDVVYGATTDNLTLRVEPSRLPFALEHRFPNMNGSLRRREILAGSAGVGLASVAGCTDFANPGDEDGAEFDVDSAAVVSQHELATVAGLEVLEAGGTAADAAVAVACSLSVVEPWFSSALGGGTWALYYDAEADEVTSVDGVGPVGSEATAEDFEERAGEDGVHQAVVPGAWDGWMLWLEAYGELDLDEVLSPAIETAREGYPASPELIDWLGTRSDQIDRRPAAAEIYRPDGDALEEGDTVYQEEMAETFEALAAAYEDELDEADGETDDEDGNGTDDEARSAAIQAARDYFYRGPIAEAIVDRSDEEDGYLTLEDFEAFEAEIVDPISITYDESDGVEVYQNPPNSQGITQLMALNVLKAVDFDDLESDDADAVHAQAEAIKLAFADRYHHVGDPDRVDVPVEDLLDEDYGAEQADRIDPEEAMEWPVDTGLESETTANAADADHTTTFHVVDEDGNAAAVTTSLGAQFLVVGDTGIHLNNRMRMLSVEEDDPNRIEPGYKVRHTSNPYMALRDGQPYVLGGNTGVDTQPQGQTQQFLHVHEFGHDAQSAVDHPRFVSSAFPPTDHPWVPANELEMEEFPEDVIADLEAVSYTHL</sequence>
<keyword evidence="2" id="KW-0808">Transferase</keyword>
<feature type="region of interest" description="Disordered" evidence="1">
    <location>
        <begin position="271"/>
        <end position="290"/>
    </location>
</feature>
<dbReference type="Pfam" id="PF01019">
    <property type="entry name" value="G_glu_transpept"/>
    <property type="match status" value="1"/>
</dbReference>